<evidence type="ECO:0000256" key="1">
    <source>
        <dbReference type="ARBA" id="ARBA00022670"/>
    </source>
</evidence>
<sequence length="234" mass="26639">MKILIFIYSIIIYSCDLKIKYDDFNTNGDKPIVFSKGWGEKYKYPIILDLSNQILDEDKTNFKQIENAVSTWNKAIGKKIIYLRSGSNNFTGNSFNDLYLPFSQNINGIYFDQLSNGNGGWIKNTGKSANLIATTIYISNGSFIIKASIRMNRDTYIFGDTTVPLNNKTHFYVDLESIILHELGHVLGLGHVLNERDSVMYPYISIGENSISNPTTFRVLSDNDIIRIRSIYVN</sequence>
<dbReference type="GO" id="GO:0031012">
    <property type="term" value="C:extracellular matrix"/>
    <property type="evidence" value="ECO:0007669"/>
    <property type="project" value="InterPro"/>
</dbReference>
<evidence type="ECO:0000256" key="4">
    <source>
        <dbReference type="ARBA" id="ARBA00022833"/>
    </source>
</evidence>
<dbReference type="Proteomes" id="UP000184731">
    <property type="component" value="Chromosome"/>
</dbReference>
<dbReference type="GO" id="GO:0004222">
    <property type="term" value="F:metalloendopeptidase activity"/>
    <property type="evidence" value="ECO:0007669"/>
    <property type="project" value="InterPro"/>
</dbReference>
<evidence type="ECO:0000259" key="5">
    <source>
        <dbReference type="Pfam" id="PF00413"/>
    </source>
</evidence>
<dbReference type="KEGG" id="saqi:AXG55_11255"/>
<dbReference type="InterPro" id="IPR024079">
    <property type="entry name" value="MetalloPept_cat_dom_sf"/>
</dbReference>
<dbReference type="PROSITE" id="PS51257">
    <property type="entry name" value="PROKAR_LIPOPROTEIN"/>
    <property type="match status" value="1"/>
</dbReference>
<dbReference type="PANTHER" id="PTHR10201">
    <property type="entry name" value="MATRIX METALLOPROTEINASE"/>
    <property type="match status" value="1"/>
</dbReference>
<dbReference type="Pfam" id="PF00413">
    <property type="entry name" value="Peptidase_M10"/>
    <property type="match status" value="1"/>
</dbReference>
<protein>
    <recommendedName>
        <fullName evidence="5">Peptidase M10 metallopeptidase domain-containing protein</fullName>
    </recommendedName>
</protein>
<dbReference type="EMBL" id="CP017834">
    <property type="protein sequence ID" value="APJ04454.1"/>
    <property type="molecule type" value="Genomic_DNA"/>
</dbReference>
<keyword evidence="3" id="KW-0378">Hydrolase</keyword>
<keyword evidence="1" id="KW-0645">Protease</keyword>
<organism evidence="6 7">
    <name type="scientific">Silvanigrella aquatica</name>
    <dbReference type="NCBI Taxonomy" id="1915309"/>
    <lineage>
        <taxon>Bacteria</taxon>
        <taxon>Pseudomonadati</taxon>
        <taxon>Bdellovibrionota</taxon>
        <taxon>Oligoflexia</taxon>
        <taxon>Silvanigrellales</taxon>
        <taxon>Silvanigrellaceae</taxon>
        <taxon>Silvanigrella</taxon>
    </lineage>
</organism>
<dbReference type="GO" id="GO:0008270">
    <property type="term" value="F:zinc ion binding"/>
    <property type="evidence" value="ECO:0007669"/>
    <property type="project" value="InterPro"/>
</dbReference>
<dbReference type="RefSeq" id="WP_233231173.1">
    <property type="nucleotide sequence ID" value="NZ_CP017834.1"/>
</dbReference>
<evidence type="ECO:0000256" key="3">
    <source>
        <dbReference type="ARBA" id="ARBA00022801"/>
    </source>
</evidence>
<keyword evidence="4" id="KW-0862">Zinc</keyword>
<evidence type="ECO:0000313" key="6">
    <source>
        <dbReference type="EMBL" id="APJ04454.1"/>
    </source>
</evidence>
<evidence type="ECO:0000256" key="2">
    <source>
        <dbReference type="ARBA" id="ARBA00022723"/>
    </source>
</evidence>
<reference evidence="6 7" key="1">
    <citation type="submission" date="2016-10" db="EMBL/GenBank/DDBJ databases">
        <title>Silvanigrella aquatica sp. nov., isolated from a freshwater lake located in the Black Forest, Germany, description of Silvanigrellaceae fam. nov., Silvanigrellales ord. nov., reclassification of the order Bdellovibrionales in the class Oligoflexia, reclassification of the families Bacteriovoracaceae and Halobacteriovoraceae in the new order Bacteriovoracales ord. nov., and reclassification of the family Pseudobacteriovoracaceae in the order Oligoflexiales.</title>
        <authorList>
            <person name="Hahn M.W."/>
            <person name="Schmidt J."/>
            <person name="Koll U."/>
            <person name="Rohde M."/>
            <person name="Verbag S."/>
            <person name="Pitt A."/>
            <person name="Nakai R."/>
            <person name="Naganuma T."/>
            <person name="Lang E."/>
        </authorList>
    </citation>
    <scope>NUCLEOTIDE SEQUENCE [LARGE SCALE GENOMIC DNA]</scope>
    <source>
        <strain evidence="6 7">MWH-Nonnen-W8red</strain>
    </source>
</reference>
<name>A0A1L4D2N0_9BACT</name>
<dbReference type="AlphaFoldDB" id="A0A1L4D2N0"/>
<dbReference type="GO" id="GO:0006508">
    <property type="term" value="P:proteolysis"/>
    <property type="evidence" value="ECO:0007669"/>
    <property type="project" value="UniProtKB-KW"/>
</dbReference>
<keyword evidence="2" id="KW-0479">Metal-binding</keyword>
<dbReference type="Gene3D" id="3.40.390.10">
    <property type="entry name" value="Collagenase (Catalytic Domain)"/>
    <property type="match status" value="1"/>
</dbReference>
<dbReference type="InterPro" id="IPR001818">
    <property type="entry name" value="Pept_M10_metallopeptidase"/>
</dbReference>
<proteinExistence type="predicted"/>
<keyword evidence="7" id="KW-1185">Reference proteome</keyword>
<gene>
    <name evidence="6" type="ORF">AXG55_11255</name>
</gene>
<feature type="domain" description="Peptidase M10 metallopeptidase" evidence="5">
    <location>
        <begin position="166"/>
        <end position="232"/>
    </location>
</feature>
<accession>A0A1L4D2N0</accession>
<evidence type="ECO:0000313" key="7">
    <source>
        <dbReference type="Proteomes" id="UP000184731"/>
    </source>
</evidence>
<dbReference type="STRING" id="1915309.AXG55_11255"/>
<dbReference type="SUPFAM" id="SSF55486">
    <property type="entry name" value="Metalloproteases ('zincins'), catalytic domain"/>
    <property type="match status" value="1"/>
</dbReference>